<reference evidence="2" key="1">
    <citation type="submission" date="2023-07" db="EMBL/GenBank/DDBJ databases">
        <title>The genome sequence of Rhodocytophaga aerolata KACC 12507.</title>
        <authorList>
            <person name="Zhang X."/>
        </authorList>
    </citation>
    <scope>NUCLEOTIDE SEQUENCE</scope>
    <source>
        <strain evidence="2">KACC 12507</strain>
    </source>
</reference>
<comment type="caution">
    <text evidence="2">The sequence shown here is derived from an EMBL/GenBank/DDBJ whole genome shotgun (WGS) entry which is preliminary data.</text>
</comment>
<keyword evidence="2" id="KW-0489">Methyltransferase</keyword>
<keyword evidence="3" id="KW-1185">Reference proteome</keyword>
<dbReference type="PANTHER" id="PTHR36973">
    <property type="entry name" value="SLL1456 PROTEIN-RELATED"/>
    <property type="match status" value="1"/>
</dbReference>
<dbReference type="InterPro" id="IPR006342">
    <property type="entry name" value="FkbM_mtfrase"/>
</dbReference>
<dbReference type="SUPFAM" id="SSF53335">
    <property type="entry name" value="S-adenosyl-L-methionine-dependent methyltransferases"/>
    <property type="match status" value="1"/>
</dbReference>
<sequence>MISNTIKKIFTVFGLEIRRKQLQKKQLITPQRTSMQASLQHIKSLGFNPQTIIDVGAAHGTDALFNVFPDSKHILIEPLKEFKERLTALNKEYSIIYIPKAVGAQKGELKINVHPDLYGTSLLQETDGNLYDGIARTIEVTTLDDIYKENALVAPIILKVDVQGYEIQVLEGGSLVMQQAEVVVLESSLFKFMKEGVDFYEIIHYMKQKGFVVYDMVEGHNRPLDDALAQVDLVFVKEKGQLRNNHNWATPQQRRELQERVKHYN</sequence>
<dbReference type="EMBL" id="JAUKPO010000014">
    <property type="protein sequence ID" value="MDO1448843.1"/>
    <property type="molecule type" value="Genomic_DNA"/>
</dbReference>
<dbReference type="Pfam" id="PF05050">
    <property type="entry name" value="Methyltransf_21"/>
    <property type="match status" value="1"/>
</dbReference>
<dbReference type="NCBIfam" id="TIGR01444">
    <property type="entry name" value="fkbM_fam"/>
    <property type="match status" value="1"/>
</dbReference>
<dbReference type="GO" id="GO:0032259">
    <property type="term" value="P:methylation"/>
    <property type="evidence" value="ECO:0007669"/>
    <property type="project" value="UniProtKB-KW"/>
</dbReference>
<keyword evidence="2" id="KW-0808">Transferase</keyword>
<dbReference type="InterPro" id="IPR029063">
    <property type="entry name" value="SAM-dependent_MTases_sf"/>
</dbReference>
<proteinExistence type="predicted"/>
<evidence type="ECO:0000313" key="2">
    <source>
        <dbReference type="EMBL" id="MDO1448843.1"/>
    </source>
</evidence>
<name>A0ABT8RCD6_9BACT</name>
<dbReference type="PANTHER" id="PTHR36973:SF4">
    <property type="entry name" value="NODULATION PROTEIN"/>
    <property type="match status" value="1"/>
</dbReference>
<dbReference type="Gene3D" id="3.40.50.150">
    <property type="entry name" value="Vaccinia Virus protein VP39"/>
    <property type="match status" value="1"/>
</dbReference>
<protein>
    <submittedName>
        <fullName evidence="2">FkbM family methyltransferase</fullName>
    </submittedName>
</protein>
<evidence type="ECO:0000259" key="1">
    <source>
        <dbReference type="Pfam" id="PF05050"/>
    </source>
</evidence>
<gene>
    <name evidence="2" type="ORF">Q0590_21375</name>
</gene>
<dbReference type="InterPro" id="IPR053188">
    <property type="entry name" value="FkbM_Methyltransferase"/>
</dbReference>
<evidence type="ECO:0000313" key="3">
    <source>
        <dbReference type="Proteomes" id="UP001168528"/>
    </source>
</evidence>
<accession>A0ABT8RCD6</accession>
<organism evidence="2 3">
    <name type="scientific">Rhodocytophaga aerolata</name>
    <dbReference type="NCBI Taxonomy" id="455078"/>
    <lineage>
        <taxon>Bacteria</taxon>
        <taxon>Pseudomonadati</taxon>
        <taxon>Bacteroidota</taxon>
        <taxon>Cytophagia</taxon>
        <taxon>Cytophagales</taxon>
        <taxon>Rhodocytophagaceae</taxon>
        <taxon>Rhodocytophaga</taxon>
    </lineage>
</organism>
<feature type="domain" description="Methyltransferase FkbM" evidence="1">
    <location>
        <begin position="54"/>
        <end position="212"/>
    </location>
</feature>
<dbReference type="RefSeq" id="WP_302039644.1">
    <property type="nucleotide sequence ID" value="NZ_JAUKPO010000014.1"/>
</dbReference>
<dbReference type="Proteomes" id="UP001168528">
    <property type="component" value="Unassembled WGS sequence"/>
</dbReference>
<dbReference type="GO" id="GO:0008168">
    <property type="term" value="F:methyltransferase activity"/>
    <property type="evidence" value="ECO:0007669"/>
    <property type="project" value="UniProtKB-KW"/>
</dbReference>